<dbReference type="Proteomes" id="UP000295719">
    <property type="component" value="Unassembled WGS sequence"/>
</dbReference>
<dbReference type="RefSeq" id="WP_131864960.1">
    <property type="nucleotide sequence ID" value="NZ_SMCR01000003.1"/>
</dbReference>
<dbReference type="Pfam" id="PF06942">
    <property type="entry name" value="GlpM"/>
    <property type="match status" value="1"/>
</dbReference>
<keyword evidence="1" id="KW-1133">Transmembrane helix</keyword>
<evidence type="ECO:0000313" key="3">
    <source>
        <dbReference type="Proteomes" id="UP000295719"/>
    </source>
</evidence>
<feature type="transmembrane region" description="Helical" evidence="1">
    <location>
        <begin position="87"/>
        <end position="107"/>
    </location>
</feature>
<reference evidence="2 3" key="1">
    <citation type="submission" date="2019-03" db="EMBL/GenBank/DDBJ databases">
        <title>Genomic Encyclopedia of Type Strains, Phase IV (KMG-IV): sequencing the most valuable type-strain genomes for metagenomic binning, comparative biology and taxonomic classification.</title>
        <authorList>
            <person name="Goeker M."/>
        </authorList>
    </citation>
    <scope>NUCLEOTIDE SEQUENCE [LARGE SCALE GENOMIC DNA]</scope>
    <source>
        <strain evidence="2 3">DSM 19580</strain>
    </source>
</reference>
<dbReference type="EMBL" id="SMCR01000003">
    <property type="protein sequence ID" value="TCV98206.1"/>
    <property type="molecule type" value="Genomic_DNA"/>
</dbReference>
<feature type="transmembrane region" description="Helical" evidence="1">
    <location>
        <begin position="27"/>
        <end position="46"/>
    </location>
</feature>
<keyword evidence="3" id="KW-1185">Reference proteome</keyword>
<protein>
    <submittedName>
        <fullName evidence="2">Putative membrane protein (GlpM family)</fullName>
    </submittedName>
</protein>
<dbReference type="InterPro" id="IPR009707">
    <property type="entry name" value="GlpM/YdgC"/>
</dbReference>
<comment type="caution">
    <text evidence="2">The sequence shown here is derived from an EMBL/GenBank/DDBJ whole genome shotgun (WGS) entry which is preliminary data.</text>
</comment>
<dbReference type="OrthoDB" id="6053681at2"/>
<sequence>MSLLFKAIIGAAVVIVIALLSKSRLYYIAGLVPLFPTFGLIAHYIVGNERGIEALRTTLIFGLWAIIPYIIYLLSLFVLVGCLRLPYALLSATACWCVAAWLLIVLWRRWYSM</sequence>
<feature type="transmembrane region" description="Helical" evidence="1">
    <location>
        <begin position="58"/>
        <end position="81"/>
    </location>
</feature>
<feature type="transmembrane region" description="Helical" evidence="1">
    <location>
        <begin position="5"/>
        <end position="21"/>
    </location>
</feature>
<organism evidence="2 3">
    <name type="scientific">Biostraticola tofi</name>
    <dbReference type="NCBI Taxonomy" id="466109"/>
    <lineage>
        <taxon>Bacteria</taxon>
        <taxon>Pseudomonadati</taxon>
        <taxon>Pseudomonadota</taxon>
        <taxon>Gammaproteobacteria</taxon>
        <taxon>Enterobacterales</taxon>
        <taxon>Bruguierivoracaceae</taxon>
        <taxon>Biostraticola</taxon>
    </lineage>
</organism>
<evidence type="ECO:0000256" key="1">
    <source>
        <dbReference type="SAM" id="Phobius"/>
    </source>
</evidence>
<dbReference type="AlphaFoldDB" id="A0A4R3YZX4"/>
<accession>A0A4R3YZX4</accession>
<evidence type="ECO:0000313" key="2">
    <source>
        <dbReference type="EMBL" id="TCV98206.1"/>
    </source>
</evidence>
<proteinExistence type="predicted"/>
<keyword evidence="1" id="KW-0472">Membrane</keyword>
<gene>
    <name evidence="2" type="ORF">EDC52_103294</name>
</gene>
<name>A0A4R3YZX4_9GAMM</name>
<keyword evidence="1" id="KW-0812">Transmembrane</keyword>